<keyword evidence="1" id="KW-0812">Transmembrane</keyword>
<organism evidence="2 3">
    <name type="scientific">Populus alba x Populus x berolinensis</name>
    <dbReference type="NCBI Taxonomy" id="444605"/>
    <lineage>
        <taxon>Eukaryota</taxon>
        <taxon>Viridiplantae</taxon>
        <taxon>Streptophyta</taxon>
        <taxon>Embryophyta</taxon>
        <taxon>Tracheophyta</taxon>
        <taxon>Spermatophyta</taxon>
        <taxon>Magnoliopsida</taxon>
        <taxon>eudicotyledons</taxon>
        <taxon>Gunneridae</taxon>
        <taxon>Pentapetalae</taxon>
        <taxon>rosids</taxon>
        <taxon>fabids</taxon>
        <taxon>Malpighiales</taxon>
        <taxon>Salicaceae</taxon>
        <taxon>Saliceae</taxon>
        <taxon>Populus</taxon>
    </lineage>
</organism>
<dbReference type="Proteomes" id="UP001164929">
    <property type="component" value="Chromosome 18"/>
</dbReference>
<feature type="transmembrane region" description="Helical" evidence="1">
    <location>
        <begin position="58"/>
        <end position="82"/>
    </location>
</feature>
<dbReference type="AlphaFoldDB" id="A0AAD6LCZ8"/>
<gene>
    <name evidence="2" type="ORF">NC653_040108</name>
</gene>
<proteinExistence type="predicted"/>
<keyword evidence="1" id="KW-0472">Membrane</keyword>
<evidence type="ECO:0000256" key="1">
    <source>
        <dbReference type="SAM" id="Phobius"/>
    </source>
</evidence>
<keyword evidence="1" id="KW-1133">Transmembrane helix</keyword>
<protein>
    <submittedName>
        <fullName evidence="2">Uncharacterized protein</fullName>
    </submittedName>
</protein>
<sequence length="105" mass="12279">MYAWIMCFQILQHLKEGLQSCLNVDHSLCISCIRNWCHGSPTSGMTLIYSIHQESNHIYCNCLSNICTYIIVMISSLSKYLLCAHNNYVFFSLLIYIYPLLILWF</sequence>
<reference evidence="2 3" key="1">
    <citation type="journal article" date="2023" name="Mol. Ecol. Resour.">
        <title>Chromosome-level genome assembly of a triploid poplar Populus alba 'Berolinensis'.</title>
        <authorList>
            <person name="Chen S."/>
            <person name="Yu Y."/>
            <person name="Wang X."/>
            <person name="Wang S."/>
            <person name="Zhang T."/>
            <person name="Zhou Y."/>
            <person name="He R."/>
            <person name="Meng N."/>
            <person name="Wang Y."/>
            <person name="Liu W."/>
            <person name="Liu Z."/>
            <person name="Liu J."/>
            <person name="Guo Q."/>
            <person name="Huang H."/>
            <person name="Sederoff R.R."/>
            <person name="Wang G."/>
            <person name="Qu G."/>
            <person name="Chen S."/>
        </authorList>
    </citation>
    <scope>NUCLEOTIDE SEQUENCE [LARGE SCALE GENOMIC DNA]</scope>
    <source>
        <strain evidence="2">SC-2020</strain>
    </source>
</reference>
<keyword evidence="3" id="KW-1185">Reference proteome</keyword>
<accession>A0AAD6LCZ8</accession>
<comment type="caution">
    <text evidence="2">The sequence shown here is derived from an EMBL/GenBank/DDBJ whole genome shotgun (WGS) entry which is preliminary data.</text>
</comment>
<evidence type="ECO:0000313" key="3">
    <source>
        <dbReference type="Proteomes" id="UP001164929"/>
    </source>
</evidence>
<feature type="transmembrane region" description="Helical" evidence="1">
    <location>
        <begin position="88"/>
        <end position="104"/>
    </location>
</feature>
<evidence type="ECO:0000313" key="2">
    <source>
        <dbReference type="EMBL" id="KAJ6958354.1"/>
    </source>
</evidence>
<name>A0AAD6LCZ8_9ROSI</name>
<dbReference type="EMBL" id="JAQIZT010000018">
    <property type="protein sequence ID" value="KAJ6958354.1"/>
    <property type="molecule type" value="Genomic_DNA"/>
</dbReference>